<dbReference type="Gene3D" id="1.10.238.160">
    <property type="match status" value="1"/>
</dbReference>
<gene>
    <name evidence="1" type="ordered locus">Sulba_1246</name>
</gene>
<reference evidence="1 2" key="1">
    <citation type="submission" date="2012-06" db="EMBL/GenBank/DDBJ databases">
        <title>Complete sequence of Sulfurospirillum barnesii SES-3.</title>
        <authorList>
            <consortium name="US DOE Joint Genome Institute"/>
            <person name="Lucas S."/>
            <person name="Han J."/>
            <person name="Lapidus A."/>
            <person name="Cheng J.-F."/>
            <person name="Goodwin L."/>
            <person name="Pitluck S."/>
            <person name="Peters L."/>
            <person name="Ovchinnikova G."/>
            <person name="Lu M."/>
            <person name="Detter J.C."/>
            <person name="Han C."/>
            <person name="Tapia R."/>
            <person name="Land M."/>
            <person name="Hauser L."/>
            <person name="Kyrpides N."/>
            <person name="Ivanova N."/>
            <person name="Pagani I."/>
            <person name="Stolz J."/>
            <person name="Arkin A."/>
            <person name="Dehal P."/>
            <person name="Oremland R."/>
            <person name="Saltikov C."/>
            <person name="Basu P."/>
            <person name="Hollibaugh J."/>
            <person name="Newman D."/>
            <person name="Stolyar S."/>
            <person name="Hazen T."/>
            <person name="Woyke T."/>
        </authorList>
    </citation>
    <scope>NUCLEOTIDE SEQUENCE [LARGE SCALE GENOMIC DNA]</scope>
    <source>
        <strain evidence="2">ATCC 700032 / DSM 10660 / SES-3</strain>
    </source>
</reference>
<dbReference type="STRING" id="760154.Sulba_1246"/>
<sequence>MDTTNRLIKLDEVRQLVPLSRAKIYKMIKDEQFPRQLKEGGSSLWSLEDVLNYIKKLGEKGKKNDAKNLEINK</sequence>
<dbReference type="KEGG" id="sba:Sulba_1246"/>
<dbReference type="PATRIC" id="fig|760154.4.peg.1251"/>
<dbReference type="Pfam" id="PF05930">
    <property type="entry name" value="Phage_AlpA"/>
    <property type="match status" value="1"/>
</dbReference>
<name>I3XX66_SULBS</name>
<evidence type="ECO:0000313" key="1">
    <source>
        <dbReference type="EMBL" id="AFL68540.1"/>
    </source>
</evidence>
<proteinExistence type="predicted"/>
<protein>
    <submittedName>
        <fullName evidence="1">Putative transcriptional regulator</fullName>
    </submittedName>
</protein>
<organism evidence="1 2">
    <name type="scientific">Sulfurospirillum barnesii (strain ATCC 700032 / DSM 10660 / SES-3)</name>
    <dbReference type="NCBI Taxonomy" id="760154"/>
    <lineage>
        <taxon>Bacteria</taxon>
        <taxon>Pseudomonadati</taxon>
        <taxon>Campylobacterota</taxon>
        <taxon>Epsilonproteobacteria</taxon>
        <taxon>Campylobacterales</taxon>
        <taxon>Sulfurospirillaceae</taxon>
        <taxon>Sulfurospirillum</taxon>
    </lineage>
</organism>
<dbReference type="AlphaFoldDB" id="I3XX66"/>
<dbReference type="InterPro" id="IPR010260">
    <property type="entry name" value="AlpA"/>
</dbReference>
<accession>I3XX66</accession>
<dbReference type="eggNOG" id="COG3311">
    <property type="taxonomic scope" value="Bacteria"/>
</dbReference>
<dbReference type="RefSeq" id="WP_014769419.1">
    <property type="nucleotide sequence ID" value="NC_018002.1"/>
</dbReference>
<dbReference type="Proteomes" id="UP000006176">
    <property type="component" value="Chromosome"/>
</dbReference>
<keyword evidence="2" id="KW-1185">Reference proteome</keyword>
<dbReference type="HOGENOM" id="CLU_140176_15_4_7"/>
<evidence type="ECO:0000313" key="2">
    <source>
        <dbReference type="Proteomes" id="UP000006176"/>
    </source>
</evidence>
<dbReference type="EMBL" id="CP003333">
    <property type="protein sequence ID" value="AFL68540.1"/>
    <property type="molecule type" value="Genomic_DNA"/>
</dbReference>